<evidence type="ECO:0000256" key="2">
    <source>
        <dbReference type="ARBA" id="ARBA00022679"/>
    </source>
</evidence>
<feature type="domain" description="Phosphagen kinase N-terminal" evidence="10">
    <location>
        <begin position="1852"/>
        <end position="1939"/>
    </location>
</feature>
<feature type="binding site" evidence="7">
    <location>
        <begin position="1382"/>
        <end position="1386"/>
    </location>
    <ligand>
        <name>ATP</name>
        <dbReference type="ChEBI" id="CHEBI:30616"/>
    </ligand>
</feature>
<evidence type="ECO:0000313" key="13">
    <source>
        <dbReference type="Proteomes" id="UP000039865"/>
    </source>
</evidence>
<evidence type="ECO:0000256" key="7">
    <source>
        <dbReference type="PROSITE-ProRule" id="PRU00843"/>
    </source>
</evidence>
<dbReference type="PANTHER" id="PTHR11547">
    <property type="entry name" value="ARGININE OR CREATINE KINASE"/>
    <property type="match status" value="1"/>
</dbReference>
<evidence type="ECO:0000256" key="8">
    <source>
        <dbReference type="RuleBase" id="RU000505"/>
    </source>
</evidence>
<feature type="domain" description="Phosphagen kinase C-terminal" evidence="11">
    <location>
        <begin position="1221"/>
        <end position="1458"/>
    </location>
</feature>
<feature type="domain" description="Phosphagen kinase N-terminal" evidence="10">
    <location>
        <begin position="742"/>
        <end position="827"/>
    </location>
</feature>
<keyword evidence="2 7" id="KW-0808">Transferase</keyword>
<evidence type="ECO:0000259" key="11">
    <source>
        <dbReference type="PROSITE" id="PS51510"/>
    </source>
</evidence>
<feature type="binding site" evidence="7">
    <location>
        <begin position="494"/>
        <end position="498"/>
    </location>
    <ligand>
        <name>ATP</name>
        <dbReference type="ChEBI" id="CHEBI:30616"/>
    </ligand>
</feature>
<dbReference type="PROSITE" id="PS51509">
    <property type="entry name" value="PHOSPHAGEN_KINASE_N"/>
    <property type="match status" value="5"/>
</dbReference>
<dbReference type="SUPFAM" id="SSF55931">
    <property type="entry name" value="Glutamine synthetase/guanido kinase"/>
    <property type="match status" value="5"/>
</dbReference>
<dbReference type="CDD" id="cd07931">
    <property type="entry name" value="eukaryotic_phosphagen_kinases"/>
    <property type="match status" value="5"/>
</dbReference>
<accession>A0A077ZVB8</accession>
<dbReference type="SUPFAM" id="SSF48034">
    <property type="entry name" value="Guanido kinase N-terminal domain"/>
    <property type="match status" value="5"/>
</dbReference>
<feature type="domain" description="Phosphagen kinase C-terminal" evidence="11">
    <location>
        <begin position="855"/>
        <end position="1092"/>
    </location>
</feature>
<feature type="binding site" evidence="7">
    <location>
        <position position="2078"/>
    </location>
    <ligand>
        <name>ATP</name>
        <dbReference type="ChEBI" id="CHEBI:30616"/>
    </ligand>
</feature>
<dbReference type="GO" id="GO:0005615">
    <property type="term" value="C:extracellular space"/>
    <property type="evidence" value="ECO:0007669"/>
    <property type="project" value="TreeGrafter"/>
</dbReference>
<feature type="binding site" evidence="7">
    <location>
        <begin position="1746"/>
        <end position="1750"/>
    </location>
    <ligand>
        <name>ATP</name>
        <dbReference type="ChEBI" id="CHEBI:30616"/>
    </ligand>
</feature>
<dbReference type="InterPro" id="IPR022414">
    <property type="entry name" value="ATP-guanido_PTrfase_cat"/>
</dbReference>
<evidence type="ECO:0000313" key="12">
    <source>
        <dbReference type="EMBL" id="CDW72361.1"/>
    </source>
</evidence>
<evidence type="ECO:0000256" key="3">
    <source>
        <dbReference type="ARBA" id="ARBA00022741"/>
    </source>
</evidence>
<dbReference type="Gene3D" id="1.10.135.10">
    <property type="entry name" value="ATP:guanido phosphotransferase, N-terminal domain"/>
    <property type="match status" value="5"/>
</dbReference>
<dbReference type="OrthoDB" id="430219at2759"/>
<sequence length="2205" mass="250262">MQRKVDLSGSEYVFVVETCQNCKDHHWNTRHDESKYEDFFNKISSAIISRIPNAVVLRNQIPKSYVQYDLYCNLVPNEDDGSPIYDWVPRTGSFEVSYKGMLIFSKLQSSFWPNTQLVGEKCYLLVQDEKDNKDLTRYLAGNSPVKGGSKSRAGPPTSKSPIRGYNDSNTGFSGANSNKNMSSPAKQESQKFSNSSNVPVRNQSTPNQAQQQQKAAEEQKQREENERRQRELQEQQLREQQQREKELREQQEREQKQKEQQQREAEAQKAEQERLRKEQEESQRQEQERLLREQQEREERERQEQEQALNKSVQDLNQSHISHQSDPKFLDHSQSRHDTIPAQASIHRQGTDEQYANEFEEPEPNEVAPEEDIEVGAHLKTPDDLFGYPVFPPGTHSLLKKFITRELWSNSKNLVDSHGYTFKHAIFTGCKNVDSHIGVIAGSHDSYNAFAELFDKIIEDYHGHEKSAVHHSDMDYTKLNCPPFSAKEQKLIRSTRIRVGRNLAEYPLGPGLSKEQRVEIEQKVVKALSSFEGELAGTFYSLGSLSDDEKKQLIADHFLFKEGDRFQEASFLNRDWPEGRGIFHNASKTFLVWVNEEDQLRIISMQNGADIGAVFTRLSKACAHIETVAKFAHDEHLGYITSCPTNLGTGLRASVHVYLPNLGQRKDEFEAIADKYHVQIRGAHGEHTETNDHIYDISNKRRLGISEVSLVQDMYNGVKALLQRELELKPKKEITDIEVGRHLQTFKDLKGFPIFPDGTKSLLSKYLTREIFEQLTKVKDKYGFSFKQAIFSGCQNTDSGIGVYAGSHDSYYTFASFFDHIVQDYHGHGKDDKHVSDMDYTKLVCPPFAESDAQMIKSTRIRVGRNLADYPLGPGLTKEQRKEIESKVVQALSSFEGELEGKYYALSDLSEADRKQLIADHFLFKEGDRFLEAVGLNREWPDGRGIFHNNEKTFLVWVNEEDQLRIISMQNGADIGAVFTRLSKACSHIETVAKFSHDDHLGYITSCPTNLGTALRASVHIHLPYLGQNKAEFQAIADRYHVQIRGAHGEHTETDDHIYDISNKRRLGRSEVDLVQDMYNGVKAMIEKEKELSPQEEEKEEELMCGSHLKTPNDLTGFPVFPEGTKSLLMKHLSKDVWGELKNASDKHGFSFKQAIFSGCQNTDSGIGVYAGSHDSYTAFAPLMDQVIQTYHGHSKDAKHVSDMDYTKLNCPPLSNKEQKLIKSTRIRVGRNLADFPLGPGLADEHRNEIEKTVVEALSSFEGELAGKYYALSSLSEDERKQLIADHFLFKEGDRFLEAVGLNRNWPEGRGIFHNNEKTFLVWVNEEDQLRIISMQNGADIGAVFTRLSKACAHIETVAKFSHDEHLGYITSCPTNLGTALRASVHIHLPNLGQVKSDFQAIADKYHVQIRGAHGEHTETDDHIYDISNKRRLGRSEVDLVQDMYNGVKAMIQKELELAPVKEPKQLQVGSHLKSPEELSGFPVFPAGTKSLLSKYLSSDLWKQLKNLKDKHGFSFKQAIFSGCQNTDSGIGVYAGSHDSYVTFASFFDHIIQDYHGHAKDANHVSDMDYTKLECPPLRNSEAKLIKSTRIRVGRNLADYPLGPGLTREQRNEIEQKVVQALQSFEGELEGKYYALSALSDEERKQLIADHFLFKEGDRFLEAVGLNRDWPEGRGIFHNNDKTFLVWVNEEDQLRIISMQNGADIGAVFTRLSKACAHIETVAKFAHDDHLGYITSCPTNLGTALRASVHIHLPHLGQHKDEFQAIADQFHVQIRGAHGEHTETDDHIYDISNKRRLGRSEVDLVQDMYNGVKAMIAREKQLRPPKVKQEAAVEINVEENKQQAEKIIQCGSKLGAAIDLKGKSLFFPPGTKSLLSQFCTKEVWLANKKKKDSFGFSFKQAIFSGCKNVDSGIGVYAGSQDSYHAFSDLFNPIIQTYHGFDTTQNHVSDMDHTKLECPPLEDGDADNMIVSTRIRVGRNLADYPLGPGLTKEQRVEIEEKVSDALQSFEGDLKGKYYSLGSLTEEERQKLIDEHFLFKEGDRFLEAAGLNRDWPEGRGIYHNDELTFLVWINEEDQLRIISMQKGCDIGAVFERLSRACAHIEQTIKFAHDEHLGYITSCPTNLGTALRASVHIRLPKLSQHMEEFEAIANKYHVQIRGIHGEHSETVDSVYDISNKRRLGLSEVSLVQDMYNGVKALIEKEKSL</sequence>
<feature type="domain" description="Phosphagen kinase C-terminal" evidence="11">
    <location>
        <begin position="1585"/>
        <end position="1822"/>
    </location>
</feature>
<comment type="similarity">
    <text evidence="1 6 8">Belongs to the ATP:guanido phosphotransferase family.</text>
</comment>
<dbReference type="PANTHER" id="PTHR11547:SF38">
    <property type="entry name" value="ARGININE KINASE 1-RELATED"/>
    <property type="match status" value="1"/>
</dbReference>
<feature type="binding site" evidence="7">
    <location>
        <begin position="1016"/>
        <end position="1020"/>
    </location>
    <ligand>
        <name>ATP</name>
        <dbReference type="ChEBI" id="CHEBI:30616"/>
    </ligand>
</feature>
<feature type="domain" description="Phosphagen kinase N-terminal" evidence="10">
    <location>
        <begin position="380"/>
        <end position="463"/>
    </location>
</feature>
<dbReference type="Pfam" id="PF02807">
    <property type="entry name" value="ATP-gua_PtransN"/>
    <property type="match status" value="5"/>
</dbReference>
<feature type="domain" description="Phosphagen kinase C-terminal" evidence="11">
    <location>
        <begin position="491"/>
        <end position="728"/>
    </location>
</feature>
<feature type="binding site" evidence="7">
    <location>
        <position position="601"/>
    </location>
    <ligand>
        <name>ATP</name>
        <dbReference type="ChEBI" id="CHEBI:30616"/>
    </ligand>
</feature>
<feature type="binding site" evidence="7">
    <location>
        <begin position="1411"/>
        <end position="1416"/>
    </location>
    <ligand>
        <name>ATP</name>
        <dbReference type="ChEBI" id="CHEBI:30616"/>
    </ligand>
</feature>
<dbReference type="InterPro" id="IPR014746">
    <property type="entry name" value="Gln_synth/guanido_kin_cat_dom"/>
</dbReference>
<dbReference type="FunFam" id="1.10.135.10:FF:000003">
    <property type="entry name" value="Three-domain arginine kinase"/>
    <property type="match status" value="5"/>
</dbReference>
<feature type="binding site" evidence="7">
    <location>
        <position position="557"/>
    </location>
    <ligand>
        <name>ATP</name>
        <dbReference type="ChEBI" id="CHEBI:30616"/>
    </ligand>
</feature>
<feature type="binding site" evidence="7">
    <location>
        <begin position="681"/>
        <end position="686"/>
    </location>
    <ligand>
        <name>ATP</name>
        <dbReference type="ChEBI" id="CHEBI:30616"/>
    </ligand>
</feature>
<organism evidence="12 13">
    <name type="scientific">Stylonychia lemnae</name>
    <name type="common">Ciliate</name>
    <dbReference type="NCBI Taxonomy" id="5949"/>
    <lineage>
        <taxon>Eukaryota</taxon>
        <taxon>Sar</taxon>
        <taxon>Alveolata</taxon>
        <taxon>Ciliophora</taxon>
        <taxon>Intramacronucleata</taxon>
        <taxon>Spirotrichea</taxon>
        <taxon>Stichotrichia</taxon>
        <taxon>Sporadotrichida</taxon>
        <taxon>Oxytrichidae</taxon>
        <taxon>Stylonychinae</taxon>
        <taxon>Stylonychia</taxon>
    </lineage>
</organism>
<feature type="domain" description="Phosphagen kinase C-terminal" evidence="11">
    <location>
        <begin position="1968"/>
        <end position="2205"/>
    </location>
</feature>
<dbReference type="GO" id="GO:0004054">
    <property type="term" value="F:arginine kinase activity"/>
    <property type="evidence" value="ECO:0007669"/>
    <property type="project" value="UniProtKB-ARBA"/>
</dbReference>
<evidence type="ECO:0000256" key="1">
    <source>
        <dbReference type="ARBA" id="ARBA00006798"/>
    </source>
</evidence>
<keyword evidence="4 7" id="KW-0418">Kinase</keyword>
<keyword evidence="13" id="KW-1185">Reference proteome</keyword>
<protein>
    <submittedName>
        <fullName evidence="12">Arginine kinase</fullName>
    </submittedName>
</protein>
<dbReference type="InterPro" id="IPR036802">
    <property type="entry name" value="ATP-guanido_PTrfase_N_sf"/>
</dbReference>
<feature type="binding site" evidence="7">
    <location>
        <position position="1331"/>
    </location>
    <ligand>
        <name>ATP</name>
        <dbReference type="ChEBI" id="CHEBI:30616"/>
    </ligand>
</feature>
<dbReference type="InParanoid" id="A0A077ZVB8"/>
<feature type="binding site" evidence="7">
    <location>
        <begin position="1588"/>
        <end position="1592"/>
    </location>
    <ligand>
        <name>ATP</name>
        <dbReference type="ChEBI" id="CHEBI:30616"/>
    </ligand>
</feature>
<feature type="binding site" evidence="7">
    <location>
        <begin position="652"/>
        <end position="656"/>
    </location>
    <ligand>
        <name>ATP</name>
        <dbReference type="ChEBI" id="CHEBI:30616"/>
    </ligand>
</feature>
<dbReference type="Gene3D" id="3.30.590.10">
    <property type="entry name" value="Glutamine synthetase/guanido kinase, catalytic domain"/>
    <property type="match status" value="5"/>
</dbReference>
<feature type="compositionally biased region" description="Polar residues" evidence="9">
    <location>
        <begin position="166"/>
        <end position="207"/>
    </location>
</feature>
<feature type="domain" description="Phosphagen kinase N-terminal" evidence="10">
    <location>
        <begin position="1474"/>
        <end position="1557"/>
    </location>
</feature>
<keyword evidence="5 7" id="KW-0067">ATP-binding</keyword>
<feature type="binding site" evidence="7">
    <location>
        <begin position="1971"/>
        <end position="1975"/>
    </location>
    <ligand>
        <name>ATP</name>
        <dbReference type="ChEBI" id="CHEBI:30616"/>
    </ligand>
</feature>
<feature type="binding site" evidence="7">
    <location>
        <begin position="1775"/>
        <end position="1780"/>
    </location>
    <ligand>
        <name>ATP</name>
        <dbReference type="ChEBI" id="CHEBI:30616"/>
    </ligand>
</feature>
<feature type="binding site" evidence="7">
    <location>
        <position position="921"/>
    </location>
    <ligand>
        <name>ATP</name>
        <dbReference type="ChEBI" id="CHEBI:30616"/>
    </ligand>
</feature>
<dbReference type="GO" id="GO:0004111">
    <property type="term" value="F:creatine kinase activity"/>
    <property type="evidence" value="ECO:0007669"/>
    <property type="project" value="InterPro"/>
</dbReference>
<dbReference type="PROSITE" id="PS51510">
    <property type="entry name" value="PHOSPHAGEN_KINASE_C"/>
    <property type="match status" value="5"/>
</dbReference>
<dbReference type="GO" id="GO:0046314">
    <property type="term" value="P:phosphocreatine biosynthetic process"/>
    <property type="evidence" value="ECO:0007669"/>
    <property type="project" value="InterPro"/>
</dbReference>
<dbReference type="InterPro" id="IPR022413">
    <property type="entry name" value="ATP-guanido_PTrfase_N"/>
</dbReference>
<gene>
    <name evidence="12" type="primary">Contig3642.g3896</name>
    <name evidence="12" type="ORF">STYLEM_1320</name>
</gene>
<name>A0A077ZVB8_STYLE</name>
<evidence type="ECO:0000256" key="6">
    <source>
        <dbReference type="PROSITE-ProRule" id="PRU00842"/>
    </source>
</evidence>
<evidence type="ECO:0000256" key="5">
    <source>
        <dbReference type="ARBA" id="ARBA00022840"/>
    </source>
</evidence>
<feature type="binding site" evidence="7">
    <location>
        <position position="1287"/>
    </location>
    <ligand>
        <name>ATP</name>
        <dbReference type="ChEBI" id="CHEBI:30616"/>
    </ligand>
</feature>
<dbReference type="GO" id="GO:0005524">
    <property type="term" value="F:ATP binding"/>
    <property type="evidence" value="ECO:0007669"/>
    <property type="project" value="UniProtKB-UniRule"/>
</dbReference>
<evidence type="ECO:0000259" key="10">
    <source>
        <dbReference type="PROSITE" id="PS51509"/>
    </source>
</evidence>
<dbReference type="PROSITE" id="PS00112">
    <property type="entry name" value="PHOSPHAGEN_KINASE"/>
    <property type="match status" value="5"/>
</dbReference>
<feature type="binding site" evidence="7">
    <location>
        <begin position="2129"/>
        <end position="2133"/>
    </location>
    <ligand>
        <name>ATP</name>
        <dbReference type="ChEBI" id="CHEBI:30616"/>
    </ligand>
</feature>
<feature type="binding site" evidence="7">
    <location>
        <position position="1651"/>
    </location>
    <ligand>
        <name>ATP</name>
        <dbReference type="ChEBI" id="CHEBI:30616"/>
    </ligand>
</feature>
<reference evidence="12 13" key="1">
    <citation type="submission" date="2014-06" db="EMBL/GenBank/DDBJ databases">
        <authorList>
            <person name="Swart Estienne"/>
        </authorList>
    </citation>
    <scope>NUCLEOTIDE SEQUENCE [LARGE SCALE GENOMIC DNA]</scope>
    <source>
        <strain evidence="12 13">130c</strain>
    </source>
</reference>
<dbReference type="FunFam" id="3.30.590.10:FF:000006">
    <property type="entry name" value="Arginine kinase 1"/>
    <property type="match status" value="5"/>
</dbReference>
<feature type="binding site" evidence="7">
    <location>
        <begin position="1224"/>
        <end position="1228"/>
    </location>
    <ligand>
        <name>ATP</name>
        <dbReference type="ChEBI" id="CHEBI:30616"/>
    </ligand>
</feature>
<dbReference type="Proteomes" id="UP000039865">
    <property type="component" value="Unassembled WGS sequence"/>
</dbReference>
<feature type="binding site" evidence="7">
    <location>
        <position position="1695"/>
    </location>
    <ligand>
        <name>ATP</name>
        <dbReference type="ChEBI" id="CHEBI:30616"/>
    </ligand>
</feature>
<evidence type="ECO:0000256" key="4">
    <source>
        <dbReference type="ARBA" id="ARBA00022777"/>
    </source>
</evidence>
<keyword evidence="3 7" id="KW-0547">Nucleotide-binding</keyword>
<feature type="compositionally biased region" description="Basic and acidic residues" evidence="9">
    <location>
        <begin position="215"/>
        <end position="305"/>
    </location>
</feature>
<feature type="binding site" evidence="7">
    <location>
        <position position="965"/>
    </location>
    <ligand>
        <name>ATP</name>
        <dbReference type="ChEBI" id="CHEBI:30616"/>
    </ligand>
</feature>
<feature type="compositionally biased region" description="Polar residues" evidence="9">
    <location>
        <begin position="308"/>
        <end position="322"/>
    </location>
</feature>
<dbReference type="Pfam" id="PF00217">
    <property type="entry name" value="ATP-gua_Ptrans"/>
    <property type="match status" value="5"/>
</dbReference>
<dbReference type="InterPro" id="IPR022415">
    <property type="entry name" value="ATP-guanido_PTrfase_AS"/>
</dbReference>
<feature type="compositionally biased region" description="Basic and acidic residues" evidence="9">
    <location>
        <begin position="323"/>
        <end position="333"/>
    </location>
</feature>
<dbReference type="EMBL" id="CCKQ01001255">
    <property type="protein sequence ID" value="CDW72361.1"/>
    <property type="molecule type" value="Genomic_DNA"/>
</dbReference>
<feature type="binding site" evidence="7">
    <location>
        <begin position="858"/>
        <end position="862"/>
    </location>
    <ligand>
        <name>ATP</name>
        <dbReference type="ChEBI" id="CHEBI:30616"/>
    </ligand>
</feature>
<feature type="binding site" evidence="7">
    <location>
        <begin position="1045"/>
        <end position="1050"/>
    </location>
    <ligand>
        <name>ATP</name>
        <dbReference type="ChEBI" id="CHEBI:30616"/>
    </ligand>
</feature>
<feature type="binding site" evidence="7">
    <location>
        <begin position="2158"/>
        <end position="2163"/>
    </location>
    <ligand>
        <name>ATP</name>
        <dbReference type="ChEBI" id="CHEBI:30616"/>
    </ligand>
</feature>
<feature type="domain" description="Phosphagen kinase N-terminal" evidence="10">
    <location>
        <begin position="1110"/>
        <end position="1193"/>
    </location>
</feature>
<evidence type="ECO:0000256" key="9">
    <source>
        <dbReference type="SAM" id="MobiDB-lite"/>
    </source>
</evidence>
<proteinExistence type="inferred from homology"/>
<feature type="region of interest" description="Disordered" evidence="9">
    <location>
        <begin position="138"/>
        <end position="333"/>
    </location>
</feature>
<dbReference type="InterPro" id="IPR000749">
    <property type="entry name" value="ATP-guanido_PTrfase"/>
</dbReference>
<feature type="binding site" evidence="7">
    <location>
        <position position="2034"/>
    </location>
    <ligand>
        <name>ATP</name>
        <dbReference type="ChEBI" id="CHEBI:30616"/>
    </ligand>
</feature>